<evidence type="ECO:0000313" key="2">
    <source>
        <dbReference type="EMBL" id="PEN14867.1"/>
    </source>
</evidence>
<feature type="transmembrane region" description="Helical" evidence="1">
    <location>
        <begin position="70"/>
        <end position="90"/>
    </location>
</feature>
<proteinExistence type="predicted"/>
<dbReference type="NCBIfam" id="TIGR03165">
    <property type="entry name" value="F1F0_chp_2"/>
    <property type="match status" value="1"/>
</dbReference>
<comment type="caution">
    <text evidence="2">The sequence shown here is derived from an EMBL/GenBank/DDBJ whole genome shotgun (WGS) entry which is preliminary data.</text>
</comment>
<dbReference type="EMBL" id="PDEQ01000001">
    <property type="protein sequence ID" value="PEN14867.1"/>
    <property type="molecule type" value="Genomic_DNA"/>
</dbReference>
<evidence type="ECO:0000313" key="3">
    <source>
        <dbReference type="Proteomes" id="UP000220102"/>
    </source>
</evidence>
<organism evidence="2 3">
    <name type="scientific">Longibacter salinarum</name>
    <dbReference type="NCBI Taxonomy" id="1850348"/>
    <lineage>
        <taxon>Bacteria</taxon>
        <taxon>Pseudomonadati</taxon>
        <taxon>Rhodothermota</taxon>
        <taxon>Rhodothermia</taxon>
        <taxon>Rhodothermales</taxon>
        <taxon>Salisaetaceae</taxon>
        <taxon>Longibacter</taxon>
    </lineage>
</organism>
<accession>A0A2A8D232</accession>
<name>A0A2A8D232_9BACT</name>
<keyword evidence="1" id="KW-0812">Transmembrane</keyword>
<dbReference type="OrthoDB" id="467414at2"/>
<keyword evidence="1" id="KW-0472">Membrane</keyword>
<dbReference type="RefSeq" id="WP_098073765.1">
    <property type="nucleotide sequence ID" value="NZ_PDEQ01000001.1"/>
</dbReference>
<gene>
    <name evidence="2" type="ORF">CRI94_00810</name>
</gene>
<dbReference type="Pfam" id="PF12966">
    <property type="entry name" value="AtpR"/>
    <property type="match status" value="1"/>
</dbReference>
<dbReference type="Proteomes" id="UP000220102">
    <property type="component" value="Unassembled WGS sequence"/>
</dbReference>
<feature type="transmembrane region" description="Helical" evidence="1">
    <location>
        <begin position="6"/>
        <end position="27"/>
    </location>
</feature>
<keyword evidence="3" id="KW-1185">Reference proteome</keyword>
<dbReference type="InterPro" id="IPR017581">
    <property type="entry name" value="AtpR-like"/>
</dbReference>
<reference evidence="2 3" key="1">
    <citation type="submission" date="2017-10" db="EMBL/GenBank/DDBJ databases">
        <title>Draft genome of Longibacter Salinarum.</title>
        <authorList>
            <person name="Goh K.M."/>
            <person name="Shamsir M.S."/>
            <person name="Lim S.W."/>
        </authorList>
    </citation>
    <scope>NUCLEOTIDE SEQUENCE [LARGE SCALE GENOMIC DNA]</scope>
    <source>
        <strain evidence="2 3">KCTC 52045</strain>
    </source>
</reference>
<feature type="transmembrane region" description="Helical" evidence="1">
    <location>
        <begin position="39"/>
        <end position="64"/>
    </location>
</feature>
<keyword evidence="1" id="KW-1133">Transmembrane helix</keyword>
<dbReference type="AlphaFoldDB" id="A0A2A8D232"/>
<protein>
    <submittedName>
        <fullName evidence="2">ATP synthase subunit I</fullName>
    </submittedName>
</protein>
<sequence>MTYGLLLLSALIGGVALGTFYFGGLWYTVERIHDVSHPAYLLAGSFLVRAVVVLSGFVGITYAFGSRLEIVGTCLLGFMMVRLVLVRRWGPVPRAARPSG</sequence>
<evidence type="ECO:0000256" key="1">
    <source>
        <dbReference type="SAM" id="Phobius"/>
    </source>
</evidence>